<dbReference type="PRINTS" id="PR00069">
    <property type="entry name" value="ALDKETRDTASE"/>
</dbReference>
<feature type="active site" description="Proton donor" evidence="4">
    <location>
        <position position="62"/>
    </location>
</feature>
<dbReference type="Pfam" id="PF00248">
    <property type="entry name" value="Aldo_ket_red"/>
    <property type="match status" value="1"/>
</dbReference>
<evidence type="ECO:0000256" key="2">
    <source>
        <dbReference type="ARBA" id="ARBA00022857"/>
    </source>
</evidence>
<dbReference type="EMBL" id="NQXA01000022">
    <property type="protein sequence ID" value="PHQ28016.1"/>
    <property type="molecule type" value="Genomic_DNA"/>
</dbReference>
<organism evidence="8 9">
    <name type="scientific">Leeuwenhoekiella nanhaiensis</name>
    <dbReference type="NCBI Taxonomy" id="1655491"/>
    <lineage>
        <taxon>Bacteria</taxon>
        <taxon>Pseudomonadati</taxon>
        <taxon>Bacteroidota</taxon>
        <taxon>Flavobacteriia</taxon>
        <taxon>Flavobacteriales</taxon>
        <taxon>Flavobacteriaceae</taxon>
        <taxon>Leeuwenhoekiella</taxon>
    </lineage>
</organism>
<dbReference type="PIRSF" id="PIRSF000097">
    <property type="entry name" value="AKR"/>
    <property type="match status" value="1"/>
</dbReference>
<sequence length="284" mass="32808">MNTEITTKPITNLQGTWELNNGYKMPYLGLGVWKAEDGEEVINAVKWAIEAGYRHIDTAKAYDNEEGVGKAIKESSVARKDLFITSKLWNSDQGYESTLKAFEKTLQRLDIDYLDLYLIHWPVEGKYKDTWRAMEKLYKEGKIKAIGVSNFLEHQLIDLMKDCEVRPMVDQLEFHPWLVQEDLQKFCAENDIQYEAWSPLMQGKAFKNETLKKIGEKYDKTPAQVVIRWDLQNGVITIPKSTSKDHIESNADVFDFELSEEDIQTINALDKGERIGPDPNNFDF</sequence>
<keyword evidence="9" id="KW-1185">Reference proteome</keyword>
<evidence type="ECO:0000313" key="9">
    <source>
        <dbReference type="Proteomes" id="UP000229433"/>
    </source>
</evidence>
<proteinExistence type="inferred from homology"/>
<feature type="site" description="Lowers pKa of active site Tyr" evidence="6">
    <location>
        <position position="87"/>
    </location>
</feature>
<evidence type="ECO:0000256" key="1">
    <source>
        <dbReference type="ARBA" id="ARBA00007905"/>
    </source>
</evidence>
<evidence type="ECO:0000313" key="8">
    <source>
        <dbReference type="EMBL" id="PHQ28016.1"/>
    </source>
</evidence>
<gene>
    <name evidence="8" type="ORF">CJ305_17060</name>
</gene>
<dbReference type="PANTHER" id="PTHR43827:SF3">
    <property type="entry name" value="NADP-DEPENDENT OXIDOREDUCTASE DOMAIN-CONTAINING PROTEIN"/>
    <property type="match status" value="1"/>
</dbReference>
<comment type="caution">
    <text evidence="8">The sequence shown here is derived from an EMBL/GenBank/DDBJ whole genome shotgun (WGS) entry which is preliminary data.</text>
</comment>
<keyword evidence="2" id="KW-0521">NADP</keyword>
<reference evidence="8 9" key="1">
    <citation type="submission" date="2017-08" db="EMBL/GenBank/DDBJ databases">
        <title>The whole genome shortgun sequences of strain Leeuwenhoekiella nanhaiensis G18 from the South China Sea.</title>
        <authorList>
            <person name="Liu Q."/>
        </authorList>
    </citation>
    <scope>NUCLEOTIDE SEQUENCE [LARGE SCALE GENOMIC DNA]</scope>
    <source>
        <strain evidence="8 9">G18</strain>
    </source>
</reference>
<dbReference type="SUPFAM" id="SSF51430">
    <property type="entry name" value="NAD(P)-linked oxidoreductase"/>
    <property type="match status" value="1"/>
</dbReference>
<evidence type="ECO:0000256" key="4">
    <source>
        <dbReference type="PIRSR" id="PIRSR000097-1"/>
    </source>
</evidence>
<dbReference type="OrthoDB" id="9804790at2"/>
<evidence type="ECO:0000256" key="6">
    <source>
        <dbReference type="PIRSR" id="PIRSR000097-3"/>
    </source>
</evidence>
<dbReference type="CDD" id="cd19157">
    <property type="entry name" value="AKR_AKR5G1-3"/>
    <property type="match status" value="1"/>
</dbReference>
<keyword evidence="3" id="KW-0560">Oxidoreductase</keyword>
<dbReference type="InterPro" id="IPR044500">
    <property type="entry name" value="AKR5G"/>
</dbReference>
<dbReference type="InterPro" id="IPR036812">
    <property type="entry name" value="NAD(P)_OxRdtase_dom_sf"/>
</dbReference>
<dbReference type="PANTHER" id="PTHR43827">
    <property type="entry name" value="2,5-DIKETO-D-GLUCONIC ACID REDUCTASE"/>
    <property type="match status" value="1"/>
</dbReference>
<dbReference type="PROSITE" id="PS00062">
    <property type="entry name" value="ALDOKETO_REDUCTASE_2"/>
    <property type="match status" value="1"/>
</dbReference>
<evidence type="ECO:0000259" key="7">
    <source>
        <dbReference type="Pfam" id="PF00248"/>
    </source>
</evidence>
<dbReference type="Proteomes" id="UP000229433">
    <property type="component" value="Unassembled WGS sequence"/>
</dbReference>
<dbReference type="GO" id="GO:0016616">
    <property type="term" value="F:oxidoreductase activity, acting on the CH-OH group of donors, NAD or NADP as acceptor"/>
    <property type="evidence" value="ECO:0007669"/>
    <property type="project" value="UniProtKB-ARBA"/>
</dbReference>
<protein>
    <submittedName>
        <fullName evidence="8">Aldo/keto reductase</fullName>
    </submittedName>
</protein>
<dbReference type="Gene3D" id="3.20.20.100">
    <property type="entry name" value="NADP-dependent oxidoreductase domain"/>
    <property type="match status" value="1"/>
</dbReference>
<dbReference type="InterPro" id="IPR023210">
    <property type="entry name" value="NADP_OxRdtase_dom"/>
</dbReference>
<dbReference type="RefSeq" id="WP_099647516.1">
    <property type="nucleotide sequence ID" value="NZ_KZ319302.1"/>
</dbReference>
<feature type="binding site" evidence="5">
    <location>
        <position position="120"/>
    </location>
    <ligand>
        <name>substrate</name>
    </ligand>
</feature>
<comment type="similarity">
    <text evidence="1">Belongs to the aldo/keto reductase family.</text>
</comment>
<name>A0A2G1VML2_9FLAO</name>
<dbReference type="PROSITE" id="PS00798">
    <property type="entry name" value="ALDOKETO_REDUCTASE_1"/>
    <property type="match status" value="1"/>
</dbReference>
<dbReference type="AlphaFoldDB" id="A0A2G1VML2"/>
<dbReference type="InterPro" id="IPR018170">
    <property type="entry name" value="Aldo/ket_reductase_CS"/>
</dbReference>
<feature type="domain" description="NADP-dependent oxidoreductase" evidence="7">
    <location>
        <begin position="28"/>
        <end position="270"/>
    </location>
</feature>
<evidence type="ECO:0000256" key="5">
    <source>
        <dbReference type="PIRSR" id="PIRSR000097-2"/>
    </source>
</evidence>
<dbReference type="FunFam" id="3.20.20.100:FF:000015">
    <property type="entry name" value="Oxidoreductase, aldo/keto reductase family"/>
    <property type="match status" value="1"/>
</dbReference>
<evidence type="ECO:0000256" key="3">
    <source>
        <dbReference type="ARBA" id="ARBA00023002"/>
    </source>
</evidence>
<dbReference type="InterPro" id="IPR020471">
    <property type="entry name" value="AKR"/>
</dbReference>
<accession>A0A2G1VML2</accession>